<proteinExistence type="inferred from homology"/>
<dbReference type="InParanoid" id="A0A067N5P8"/>
<evidence type="ECO:0000256" key="2">
    <source>
        <dbReference type="ARBA" id="ARBA00010371"/>
    </source>
</evidence>
<keyword evidence="8" id="KW-0443">Lipid metabolism</keyword>
<evidence type="ECO:0000256" key="8">
    <source>
        <dbReference type="ARBA" id="ARBA00023098"/>
    </source>
</evidence>
<dbReference type="FunFam" id="3.40.50.720:FF:000112">
    <property type="entry name" value="Enoyl-[acyl-carrier-protein] reductase 1, mitochondrial"/>
    <property type="match status" value="1"/>
</dbReference>
<organism evidence="14 15">
    <name type="scientific">Botryobasidium botryosum (strain FD-172 SS1)</name>
    <dbReference type="NCBI Taxonomy" id="930990"/>
    <lineage>
        <taxon>Eukaryota</taxon>
        <taxon>Fungi</taxon>
        <taxon>Dikarya</taxon>
        <taxon>Basidiomycota</taxon>
        <taxon>Agaricomycotina</taxon>
        <taxon>Agaricomycetes</taxon>
        <taxon>Cantharellales</taxon>
        <taxon>Botryobasidiaceae</taxon>
        <taxon>Botryobasidium</taxon>
    </lineage>
</organism>
<dbReference type="InterPro" id="IPR013149">
    <property type="entry name" value="ADH-like_C"/>
</dbReference>
<evidence type="ECO:0000256" key="1">
    <source>
        <dbReference type="ARBA" id="ARBA00004173"/>
    </source>
</evidence>
<name>A0A067N5P8_BOTB1</name>
<dbReference type="Pfam" id="PF08240">
    <property type="entry name" value="ADH_N"/>
    <property type="match status" value="1"/>
</dbReference>
<evidence type="ECO:0000313" key="15">
    <source>
        <dbReference type="Proteomes" id="UP000027195"/>
    </source>
</evidence>
<keyword evidence="9" id="KW-0496">Mitochondrion</keyword>
<dbReference type="InterPro" id="IPR011032">
    <property type="entry name" value="GroES-like_sf"/>
</dbReference>
<keyword evidence="5" id="KW-0521">NADP</keyword>
<dbReference type="CDD" id="cd08290">
    <property type="entry name" value="ETR"/>
    <property type="match status" value="1"/>
</dbReference>
<dbReference type="GO" id="GO:0005739">
    <property type="term" value="C:mitochondrion"/>
    <property type="evidence" value="ECO:0007669"/>
    <property type="project" value="UniProtKB-SubCell"/>
</dbReference>
<dbReference type="STRING" id="930990.A0A067N5P8"/>
<evidence type="ECO:0000256" key="3">
    <source>
        <dbReference type="ARBA" id="ARBA00022516"/>
    </source>
</evidence>
<dbReference type="InterPro" id="IPR051034">
    <property type="entry name" value="Mito_Enoyl-ACP_Reductase"/>
</dbReference>
<evidence type="ECO:0000256" key="9">
    <source>
        <dbReference type="ARBA" id="ARBA00023128"/>
    </source>
</evidence>
<dbReference type="Proteomes" id="UP000027195">
    <property type="component" value="Unassembled WGS sequence"/>
</dbReference>
<dbReference type="InterPro" id="IPR020843">
    <property type="entry name" value="ER"/>
</dbReference>
<keyword evidence="4" id="KW-0276">Fatty acid metabolism</keyword>
<evidence type="ECO:0000256" key="5">
    <source>
        <dbReference type="ARBA" id="ARBA00022857"/>
    </source>
</evidence>
<keyword evidence="7" id="KW-0560">Oxidoreductase</keyword>
<dbReference type="AlphaFoldDB" id="A0A067N5P8"/>
<reference evidence="15" key="1">
    <citation type="journal article" date="2014" name="Proc. Natl. Acad. Sci. U.S.A.">
        <title>Extensive sampling of basidiomycete genomes demonstrates inadequacy of the white-rot/brown-rot paradigm for wood decay fungi.</title>
        <authorList>
            <person name="Riley R."/>
            <person name="Salamov A.A."/>
            <person name="Brown D.W."/>
            <person name="Nagy L.G."/>
            <person name="Floudas D."/>
            <person name="Held B.W."/>
            <person name="Levasseur A."/>
            <person name="Lombard V."/>
            <person name="Morin E."/>
            <person name="Otillar R."/>
            <person name="Lindquist E.A."/>
            <person name="Sun H."/>
            <person name="LaButti K.M."/>
            <person name="Schmutz J."/>
            <person name="Jabbour D."/>
            <person name="Luo H."/>
            <person name="Baker S.E."/>
            <person name="Pisabarro A.G."/>
            <person name="Walton J.D."/>
            <person name="Blanchette R.A."/>
            <person name="Henrissat B."/>
            <person name="Martin F."/>
            <person name="Cullen D."/>
            <person name="Hibbett D.S."/>
            <person name="Grigoriev I.V."/>
        </authorList>
    </citation>
    <scope>NUCLEOTIDE SEQUENCE [LARGE SCALE GENOMIC DNA]</scope>
    <source>
        <strain evidence="15">FD-172 SS1</strain>
    </source>
</reference>
<keyword evidence="6" id="KW-0809">Transit peptide</keyword>
<dbReference type="Gene3D" id="3.40.50.720">
    <property type="entry name" value="NAD(P)-binding Rossmann-like Domain"/>
    <property type="match status" value="1"/>
</dbReference>
<dbReference type="Gene3D" id="3.90.180.10">
    <property type="entry name" value="Medium-chain alcohol dehydrogenases, catalytic domain"/>
    <property type="match status" value="1"/>
</dbReference>
<dbReference type="EC" id="1.3.1.104" evidence="11"/>
<dbReference type="Pfam" id="PF00107">
    <property type="entry name" value="ADH_zinc_N"/>
    <property type="match status" value="1"/>
</dbReference>
<keyword evidence="10" id="KW-0275">Fatty acid biosynthesis</keyword>
<dbReference type="FunCoup" id="A0A067N5P8">
    <property type="interactions" value="329"/>
</dbReference>
<evidence type="ECO:0000313" key="14">
    <source>
        <dbReference type="EMBL" id="KDQ19452.1"/>
    </source>
</evidence>
<evidence type="ECO:0000256" key="6">
    <source>
        <dbReference type="ARBA" id="ARBA00022946"/>
    </source>
</evidence>
<evidence type="ECO:0000256" key="4">
    <source>
        <dbReference type="ARBA" id="ARBA00022832"/>
    </source>
</evidence>
<feature type="domain" description="Enoyl reductase (ER)" evidence="13">
    <location>
        <begin position="34"/>
        <end position="370"/>
    </location>
</feature>
<dbReference type="PANTHER" id="PTHR43981:SF2">
    <property type="entry name" value="ENOYL-[ACYL-CARRIER-PROTEIN] REDUCTASE, MITOCHONDRIAL"/>
    <property type="match status" value="1"/>
</dbReference>
<dbReference type="HOGENOM" id="CLU_026673_17_0_1"/>
<keyword evidence="15" id="KW-1185">Reference proteome</keyword>
<dbReference type="InterPro" id="IPR036291">
    <property type="entry name" value="NAD(P)-bd_dom_sf"/>
</dbReference>
<evidence type="ECO:0000256" key="7">
    <source>
        <dbReference type="ARBA" id="ARBA00023002"/>
    </source>
</evidence>
<dbReference type="EMBL" id="KL198019">
    <property type="protein sequence ID" value="KDQ19452.1"/>
    <property type="molecule type" value="Genomic_DNA"/>
</dbReference>
<dbReference type="SMART" id="SM00829">
    <property type="entry name" value="PKS_ER"/>
    <property type="match status" value="1"/>
</dbReference>
<dbReference type="GO" id="GO:0006633">
    <property type="term" value="P:fatty acid biosynthetic process"/>
    <property type="evidence" value="ECO:0007669"/>
    <property type="project" value="UniProtKB-KW"/>
</dbReference>
<comment type="subcellular location">
    <subcellularLocation>
        <location evidence="1">Mitochondrion</location>
    </subcellularLocation>
</comment>
<evidence type="ECO:0000259" key="13">
    <source>
        <dbReference type="SMART" id="SM00829"/>
    </source>
</evidence>
<comment type="similarity">
    <text evidence="2">Belongs to the zinc-containing alcohol dehydrogenase family. Quinone oxidoreductase subfamily.</text>
</comment>
<sequence>MFLRRHLRVTLLSTRHISSLANSPHRAVVYSSTGNPSQVLSARALPPLPPPSPTHLNLRVLLSPINPADINVIEGVYPSKPSIRPDLGNVFIAGNEGLAEVVDVGDSVNSVVPGDWVVMSKPQAGTWASQLSVGEGDVIKVPQGLSEVQAATMSVNPPTALCMLRDFASLSPGDYIVQNGANSAVGQAVIQISAALSLKTINLVRDRPDISELKSKLSSLGATHVLTYDELAEKSTKTRVKEWTSGRSIKLGLNCVGGRDTTLMTGLLGHDAHLVSYGAMSKSPLSLPTSYFIFKNLTSHGFWMSRWYDSHSKSDREQLLAELADMMIAGKLHAPEHEIVTLRGSDEQVSEQVREAIGKGSAGRHGKKVLLRFAEE</sequence>
<dbReference type="PANTHER" id="PTHR43981">
    <property type="entry name" value="ENOYL-[ACYL-CARRIER-PROTEIN] REDUCTASE, MITOCHONDRIAL"/>
    <property type="match status" value="1"/>
</dbReference>
<dbReference type="OrthoDB" id="7482721at2759"/>
<evidence type="ECO:0000256" key="11">
    <source>
        <dbReference type="ARBA" id="ARBA00038963"/>
    </source>
</evidence>
<dbReference type="GO" id="GO:0141148">
    <property type="term" value="F:enoyl-[acyl-carrier-protein] reductase (NADPH) activity"/>
    <property type="evidence" value="ECO:0007669"/>
    <property type="project" value="UniProtKB-EC"/>
</dbReference>
<dbReference type="SUPFAM" id="SSF50129">
    <property type="entry name" value="GroES-like"/>
    <property type="match status" value="1"/>
</dbReference>
<accession>A0A067N5P8</accession>
<keyword evidence="3" id="KW-0444">Lipid biosynthesis</keyword>
<evidence type="ECO:0000256" key="10">
    <source>
        <dbReference type="ARBA" id="ARBA00023160"/>
    </source>
</evidence>
<protein>
    <recommendedName>
        <fullName evidence="11">enoyl-[acyl-carrier-protein] reductase</fullName>
        <ecNumber evidence="11">1.3.1.104</ecNumber>
    </recommendedName>
</protein>
<evidence type="ECO:0000256" key="12">
    <source>
        <dbReference type="ARBA" id="ARBA00048843"/>
    </source>
</evidence>
<dbReference type="SUPFAM" id="SSF51735">
    <property type="entry name" value="NAD(P)-binding Rossmann-fold domains"/>
    <property type="match status" value="1"/>
</dbReference>
<dbReference type="InterPro" id="IPR013154">
    <property type="entry name" value="ADH-like_N"/>
</dbReference>
<comment type="catalytic activity">
    <reaction evidence="12">
        <text>a 2,3-saturated acyl-[ACP] + NADP(+) = a (2E)-enoyl-[ACP] + NADPH + H(+)</text>
        <dbReference type="Rhea" id="RHEA:22564"/>
        <dbReference type="Rhea" id="RHEA-COMP:9925"/>
        <dbReference type="Rhea" id="RHEA-COMP:9926"/>
        <dbReference type="ChEBI" id="CHEBI:15378"/>
        <dbReference type="ChEBI" id="CHEBI:57783"/>
        <dbReference type="ChEBI" id="CHEBI:58349"/>
        <dbReference type="ChEBI" id="CHEBI:78784"/>
        <dbReference type="ChEBI" id="CHEBI:78785"/>
        <dbReference type="EC" id="1.3.1.104"/>
    </reaction>
</comment>
<gene>
    <name evidence="14" type="ORF">BOTBODRAFT_28029</name>
</gene>